<reference evidence="1 2" key="1">
    <citation type="journal article" date="2015" name="Nature">
        <title>rRNA introns, odd ribosomes, and small enigmatic genomes across a large radiation of phyla.</title>
        <authorList>
            <person name="Brown C.T."/>
            <person name="Hug L.A."/>
            <person name="Thomas B.C."/>
            <person name="Sharon I."/>
            <person name="Castelle C.J."/>
            <person name="Singh A."/>
            <person name="Wilkins M.J."/>
            <person name="Williams K.H."/>
            <person name="Banfield J.F."/>
        </authorList>
    </citation>
    <scope>NUCLEOTIDE SEQUENCE [LARGE SCALE GENOMIC DNA]</scope>
</reference>
<accession>A0A0G0JYC7</accession>
<dbReference type="Proteomes" id="UP000034406">
    <property type="component" value="Unassembled WGS sequence"/>
</dbReference>
<name>A0A0G0JYC7_9BACT</name>
<sequence>MTAQIEINAIGKYKGIDNRIIVLEKNWRRSDIPKVGLTVLDEVGIGFIESDPEETFVGLNFLPDSRFEIFEERVVIGGGSEYPATIYNPASIVIGGRTTLKYELYEKGPRFVYPVVNVRIRHITKR</sequence>
<protein>
    <submittedName>
        <fullName evidence="1">Uncharacterized protein</fullName>
    </submittedName>
</protein>
<comment type="caution">
    <text evidence="1">The sequence shown here is derived from an EMBL/GenBank/DDBJ whole genome shotgun (WGS) entry which is preliminary data.</text>
</comment>
<dbReference type="AlphaFoldDB" id="A0A0G0JYC7"/>
<gene>
    <name evidence="1" type="ORF">US90_C0002G0005</name>
</gene>
<proteinExistence type="predicted"/>
<evidence type="ECO:0000313" key="2">
    <source>
        <dbReference type="Proteomes" id="UP000034406"/>
    </source>
</evidence>
<organism evidence="1 2">
    <name type="scientific">Candidatus Shapirobacteria bacterium GW2011_GWE2_38_30</name>
    <dbReference type="NCBI Taxonomy" id="1618490"/>
    <lineage>
        <taxon>Bacteria</taxon>
        <taxon>Candidatus Shapironibacteriota</taxon>
    </lineage>
</organism>
<dbReference type="STRING" id="1618490.US90_C0002G0005"/>
<dbReference type="EMBL" id="LBUT01000002">
    <property type="protein sequence ID" value="KKQ71522.1"/>
    <property type="molecule type" value="Genomic_DNA"/>
</dbReference>
<evidence type="ECO:0000313" key="1">
    <source>
        <dbReference type="EMBL" id="KKQ71522.1"/>
    </source>
</evidence>